<dbReference type="Proteomes" id="UP000031271">
    <property type="component" value="Chromosome"/>
</dbReference>
<dbReference type="RefSeq" id="WP_043218015.1">
    <property type="nucleotide sequence ID" value="NZ_CP007511.1"/>
</dbReference>
<gene>
    <name evidence="4" type="ORF">CL52_01660</name>
    <name evidence="5" type="ORF">SAMN05660875_101341</name>
</gene>
<evidence type="ECO:0000313" key="7">
    <source>
        <dbReference type="Proteomes" id="UP000182276"/>
    </source>
</evidence>
<dbReference type="Proteomes" id="UP000182276">
    <property type="component" value="Unassembled WGS sequence"/>
</dbReference>
<feature type="chain" id="PRO_5034221522" description="DUF4124 domain-containing protein" evidence="2">
    <location>
        <begin position="19"/>
        <end position="177"/>
    </location>
</feature>
<dbReference type="EMBL" id="CP007511">
    <property type="protein sequence ID" value="AJE13814.1"/>
    <property type="molecule type" value="Genomic_DNA"/>
</dbReference>
<reference evidence="5 7" key="2">
    <citation type="submission" date="2016-10" db="EMBL/GenBank/DDBJ databases">
        <authorList>
            <person name="Varghese N."/>
            <person name="Submissions S."/>
        </authorList>
    </citation>
    <scope>NUCLEOTIDE SEQUENCE [LARGE SCALE GENOMIC DNA]</scope>
    <source>
        <strain evidence="5 7">DSM 6083</strain>
    </source>
</reference>
<reference evidence="6" key="1">
    <citation type="submission" date="2014-03" db="EMBL/GenBank/DDBJ databases">
        <title>Complete genome of Pseudomonas balearica DSM 6083T, a sewage water isolate from an enrichment with 2-methylnaphthalene.</title>
        <authorList>
            <person name="Salva-Serra F."/>
            <person name="Jaen-Luchoro D."/>
            <person name="Busquets A."/>
            <person name="Pena A."/>
            <person name="Gomila M."/>
            <person name="Bosch R."/>
            <person name="Nogales B."/>
            <person name="Garcia-Valdes E."/>
            <person name="Lalucat J."/>
            <person name="Bennasar A."/>
        </authorList>
    </citation>
    <scope>NUCLEOTIDE SEQUENCE [LARGE SCALE GENOMIC DNA]</scope>
    <source>
        <strain evidence="6">DSM 6083</strain>
    </source>
</reference>
<dbReference type="KEGG" id="pbm:CL52_01660"/>
<dbReference type="GeneID" id="77258633"/>
<dbReference type="EMBL" id="FNHO01000001">
    <property type="protein sequence ID" value="SDL97006.1"/>
    <property type="molecule type" value="Genomic_DNA"/>
</dbReference>
<evidence type="ECO:0000256" key="1">
    <source>
        <dbReference type="SAM" id="MobiDB-lite"/>
    </source>
</evidence>
<dbReference type="InterPro" id="IPR025392">
    <property type="entry name" value="DUF4124"/>
</dbReference>
<evidence type="ECO:0000313" key="4">
    <source>
        <dbReference type="EMBL" id="AJE13814.1"/>
    </source>
</evidence>
<evidence type="ECO:0000256" key="2">
    <source>
        <dbReference type="SAM" id="SignalP"/>
    </source>
</evidence>
<name>A0A8D3XYS8_9GAMM</name>
<keyword evidence="2" id="KW-0732">Signal</keyword>
<evidence type="ECO:0000313" key="6">
    <source>
        <dbReference type="Proteomes" id="UP000031271"/>
    </source>
</evidence>
<evidence type="ECO:0000259" key="3">
    <source>
        <dbReference type="Pfam" id="PF13511"/>
    </source>
</evidence>
<reference evidence="4 6" key="3">
    <citation type="journal article" name="Genome Announc.">
        <title>Complete Genome Sequence of Pseudomonas balearica DSM 6083T.</title>
        <authorList>
            <person name="Bennasar-Figueras A."/>
            <person name="Salva-Serra F."/>
            <person name="Jaen-Luchoro D."/>
            <person name="Segui C."/>
            <person name="Aliaga F."/>
            <person name="Busquets A."/>
            <person name="Gomila M."/>
            <person name="Moore E.R."/>
            <person name="Lalucat J."/>
        </authorList>
    </citation>
    <scope>NUCLEOTIDE SEQUENCE [LARGE SCALE GENOMIC DNA]</scope>
    <source>
        <strain evidence="6">DSM 6083</strain>
        <strain evidence="4">DSM6083</strain>
    </source>
</reference>
<dbReference type="Pfam" id="PF13511">
    <property type="entry name" value="DUF4124"/>
    <property type="match status" value="1"/>
</dbReference>
<accession>A0A8D3XYS8</accession>
<proteinExistence type="predicted"/>
<organism evidence="4 6">
    <name type="scientific">Stutzerimonas balearica DSM 6083</name>
    <dbReference type="NCBI Taxonomy" id="1123016"/>
    <lineage>
        <taxon>Bacteria</taxon>
        <taxon>Pseudomonadati</taxon>
        <taxon>Pseudomonadota</taxon>
        <taxon>Gammaproteobacteria</taxon>
        <taxon>Pseudomonadales</taxon>
        <taxon>Pseudomonadaceae</taxon>
        <taxon>Stutzerimonas</taxon>
    </lineage>
</organism>
<feature type="signal peptide" evidence="2">
    <location>
        <begin position="1"/>
        <end position="18"/>
    </location>
</feature>
<sequence length="177" mass="19416">MRNALLGLLALLALQAHGSEIYKYTDAQGNTVFTNQPPENVQAQPVELPPANTVDIRTPEPPPPLPGEAQQNGQPYRHLAIAGIPDEQALRANNGTFVVSAELDPPLQPSHRLRFVLDGIPQAEPSQATSLQLNNIDRGQHRLEVQILQGERVIQRSEPQLFTVQRAHTSSPALRGR</sequence>
<feature type="domain" description="DUF4124" evidence="3">
    <location>
        <begin position="8"/>
        <end position="61"/>
    </location>
</feature>
<evidence type="ECO:0000313" key="5">
    <source>
        <dbReference type="EMBL" id="SDL97006.1"/>
    </source>
</evidence>
<feature type="region of interest" description="Disordered" evidence="1">
    <location>
        <begin position="51"/>
        <end position="72"/>
    </location>
</feature>
<keyword evidence="7" id="KW-1185">Reference proteome</keyword>
<protein>
    <recommendedName>
        <fullName evidence="3">DUF4124 domain-containing protein</fullName>
    </recommendedName>
</protein>
<dbReference type="AlphaFoldDB" id="A0A8D3XYS8"/>